<dbReference type="Gene3D" id="3.20.20.80">
    <property type="entry name" value="Glycosidases"/>
    <property type="match status" value="1"/>
</dbReference>
<evidence type="ECO:0000256" key="4">
    <source>
        <dbReference type="ARBA" id="ARBA00022801"/>
    </source>
</evidence>
<dbReference type="InterPro" id="IPR017853">
    <property type="entry name" value="GH"/>
</dbReference>
<comment type="caution">
    <text evidence="16">The sequence shown here is derived from an EMBL/GenBank/DDBJ whole genome shotgun (WGS) entry which is preliminary data.</text>
</comment>
<dbReference type="SUPFAM" id="SSF50370">
    <property type="entry name" value="Ricin B-like lectins"/>
    <property type="match status" value="1"/>
</dbReference>
<feature type="domain" description="Glycosyl hydrolase family 59 central" evidence="14">
    <location>
        <begin position="342"/>
        <end position="460"/>
    </location>
</feature>
<dbReference type="InterPro" id="IPR001286">
    <property type="entry name" value="Glyco_hydro_59"/>
</dbReference>
<name>A0A813LCZ5_POLGL</name>
<evidence type="ECO:0000256" key="12">
    <source>
        <dbReference type="PIRSR" id="PIRSR601286-50"/>
    </source>
</evidence>
<evidence type="ECO:0000259" key="13">
    <source>
        <dbReference type="Pfam" id="PF02057"/>
    </source>
</evidence>
<dbReference type="Gene3D" id="3.20.20.70">
    <property type="entry name" value="Aldolase class I"/>
    <property type="match status" value="1"/>
</dbReference>
<dbReference type="Pfam" id="PF21708">
    <property type="entry name" value="Glyco_hydro_59_C"/>
    <property type="match status" value="1"/>
</dbReference>
<evidence type="ECO:0000256" key="1">
    <source>
        <dbReference type="ARBA" id="ARBA00005637"/>
    </source>
</evidence>
<keyword evidence="7" id="KW-0443">Lipid metabolism</keyword>
<dbReference type="Pfam" id="PF17387">
    <property type="entry name" value="Glyco_hydro_59M"/>
    <property type="match status" value="1"/>
</dbReference>
<feature type="domain" description="Glycosyl hydrolase family 59 catalytic" evidence="13">
    <location>
        <begin position="23"/>
        <end position="328"/>
    </location>
</feature>
<evidence type="ECO:0000259" key="15">
    <source>
        <dbReference type="Pfam" id="PF21708"/>
    </source>
</evidence>
<evidence type="ECO:0000259" key="14">
    <source>
        <dbReference type="Pfam" id="PF17387"/>
    </source>
</evidence>
<dbReference type="EMBL" id="CAJNNW010035337">
    <property type="protein sequence ID" value="CAE8727140.1"/>
    <property type="molecule type" value="Genomic_DNA"/>
</dbReference>
<keyword evidence="6" id="KW-0442">Lipid degradation</keyword>
<comment type="similarity">
    <text evidence="1">Belongs to the glycosyl hydrolase 59 family.</text>
</comment>
<sequence length="849" mass="91446">AEAVVDASQQALLIDTSQADQPFDGIGAISGGGATSRLLVDYPEPQRSQVLDYLFKPNYGASLQILKVEIGGDSQSTDGTESSHMHSEDDLDYHRGYEWWLLSEAKKRNPEIKTYGLPWAFPGWVGGAKGSDPFKRPDLTSKYMVKWLEGARDVYGIDIDYLGIWNERSSDASYVKTLRKTLNDAGFGKTTLVAKDGDSRICDDMMNDKEYQAAVGVVGLHYPSDFDDYSNCRKLGYGRTLSVKGGKPLWASEESSSYDDINGAACWARVITSHWVLQGMTSSIMWNLVGSYFHGTEWYASSLLTAVEPWGGHFNTPEVLWATAHITQFTKVGWNLLKVGAGSGELPNGGYYTTYADPKGRDWSLTIVKIDSDHAACTRPPLPFFALSNCKAENVTFQLAPGTPHGSMAVWYSNFEEFAEDGTVPTVFDRLADVPVLAGGQFTIEVKVGAFYTISTIQEGPTKGVPATPIPASQPSMPLPYSDDYEGYKVSQEGKWWSDQIGAFEVHYESGSAGNKVMRQMVPQLPIGWSDHGSNGPVSLMGMREWQDITLEASFKLPQDSGDKMACLGSRVDQSWNNGIVLCVSASGAWRLSVGGPKLGGIPSGQVYASGQVAALPGETMSCLSATGSLALGPCKSKSTSPRAPLPLFTDVAIRGLDAGFAALGASDWVAVEFDDVSIHAAGDRWQPRGGCAAAAAGAAVKARPCETNGLAAEDQTFDLIADWGIRHLKSGLCVSASSLTAGSGFVLAECHPDSASQQLRNDYTRVRNENSPFVLRGSSGELVLAGAKDGSVTTEPQHTKAAEGSWNSWAYFPNTRQLRNQYVAIISLGYPMCLSACGAAEDVAKFVL</sequence>
<accession>A0A813LCZ5</accession>
<dbReference type="SUPFAM" id="SSF51445">
    <property type="entry name" value="(Trans)glycosidases"/>
    <property type="match status" value="1"/>
</dbReference>
<keyword evidence="8" id="KW-1015">Disulfide bond</keyword>
<evidence type="ECO:0000256" key="9">
    <source>
        <dbReference type="ARBA" id="ARBA00023180"/>
    </source>
</evidence>
<evidence type="ECO:0000256" key="7">
    <source>
        <dbReference type="ARBA" id="ARBA00023098"/>
    </source>
</evidence>
<dbReference type="PANTHER" id="PTHR15172:SF1">
    <property type="entry name" value="GALACTOCEREBROSIDASE"/>
    <property type="match status" value="1"/>
</dbReference>
<evidence type="ECO:0000256" key="6">
    <source>
        <dbReference type="ARBA" id="ARBA00022963"/>
    </source>
</evidence>
<evidence type="ECO:0000256" key="10">
    <source>
        <dbReference type="ARBA" id="ARBA00023295"/>
    </source>
</evidence>
<evidence type="ECO:0000256" key="8">
    <source>
        <dbReference type="ARBA" id="ARBA00023157"/>
    </source>
</evidence>
<dbReference type="GO" id="GO:0016020">
    <property type="term" value="C:membrane"/>
    <property type="evidence" value="ECO:0007669"/>
    <property type="project" value="GOC"/>
</dbReference>
<organism evidence="16 17">
    <name type="scientific">Polarella glacialis</name>
    <name type="common">Dinoflagellate</name>
    <dbReference type="NCBI Taxonomy" id="89957"/>
    <lineage>
        <taxon>Eukaryota</taxon>
        <taxon>Sar</taxon>
        <taxon>Alveolata</taxon>
        <taxon>Dinophyceae</taxon>
        <taxon>Suessiales</taxon>
        <taxon>Suessiaceae</taxon>
        <taxon>Polarella</taxon>
    </lineage>
</organism>
<keyword evidence="3" id="KW-0732">Signal</keyword>
<dbReference type="InterPro" id="IPR049162">
    <property type="entry name" value="GH59_C"/>
</dbReference>
<evidence type="ECO:0000256" key="11">
    <source>
        <dbReference type="ARBA" id="ARBA00033098"/>
    </source>
</evidence>
<reference evidence="16" key="1">
    <citation type="submission" date="2021-02" db="EMBL/GenBank/DDBJ databases">
        <authorList>
            <person name="Dougan E. K."/>
            <person name="Rhodes N."/>
            <person name="Thang M."/>
            <person name="Chan C."/>
        </authorList>
    </citation>
    <scope>NUCLEOTIDE SEQUENCE</scope>
</reference>
<feature type="active site" description="Nucleophile" evidence="12">
    <location>
        <position position="253"/>
    </location>
</feature>
<dbReference type="PRINTS" id="PR00850">
    <property type="entry name" value="GLHYDRLASE59"/>
</dbReference>
<feature type="non-terminal residue" evidence="16">
    <location>
        <position position="1"/>
    </location>
</feature>
<keyword evidence="10" id="KW-0326">Glycosidase</keyword>
<dbReference type="Gene3D" id="2.80.10.50">
    <property type="match status" value="1"/>
</dbReference>
<dbReference type="GO" id="GO:0005764">
    <property type="term" value="C:lysosome"/>
    <property type="evidence" value="ECO:0007669"/>
    <property type="project" value="TreeGrafter"/>
</dbReference>
<dbReference type="Proteomes" id="UP000626109">
    <property type="component" value="Unassembled WGS sequence"/>
</dbReference>
<dbReference type="Gene3D" id="2.60.120.560">
    <property type="entry name" value="Exo-inulinase, domain 1"/>
    <property type="match status" value="1"/>
</dbReference>
<dbReference type="PANTHER" id="PTHR15172">
    <property type="entry name" value="GALACTOCEREBROSIDASE"/>
    <property type="match status" value="1"/>
</dbReference>
<dbReference type="GO" id="GO:0004336">
    <property type="term" value="F:galactosylceramidase activity"/>
    <property type="evidence" value="ECO:0007669"/>
    <property type="project" value="UniProtKB-EC"/>
</dbReference>
<dbReference type="InterPro" id="IPR035394">
    <property type="entry name" value="Glyco_hydro_59_dom"/>
</dbReference>
<feature type="active site" description="Proton donor/acceptor" evidence="12">
    <location>
        <position position="167"/>
    </location>
</feature>
<protein>
    <recommendedName>
        <fullName evidence="2">galactosylceramidase</fullName>
        <ecNumber evidence="2">3.2.1.46</ecNumber>
    </recommendedName>
    <alternativeName>
        <fullName evidence="11">Galactosylceramidase</fullName>
    </alternativeName>
</protein>
<evidence type="ECO:0000313" key="17">
    <source>
        <dbReference type="Proteomes" id="UP000626109"/>
    </source>
</evidence>
<evidence type="ECO:0000256" key="2">
    <source>
        <dbReference type="ARBA" id="ARBA00012657"/>
    </source>
</evidence>
<feature type="domain" description="Glycosyl hydrolase family 59 C-terminal lectin" evidence="15">
    <location>
        <begin position="499"/>
        <end position="681"/>
    </location>
</feature>
<dbReference type="Pfam" id="PF02057">
    <property type="entry name" value="Glyco_hydro_59"/>
    <property type="match status" value="1"/>
</dbReference>
<proteinExistence type="inferred from homology"/>
<gene>
    <name evidence="16" type="ORF">PGLA2088_LOCUS44722</name>
</gene>
<dbReference type="GO" id="GO:0006683">
    <property type="term" value="P:galactosylceramide catabolic process"/>
    <property type="evidence" value="ECO:0007669"/>
    <property type="project" value="InterPro"/>
</dbReference>
<evidence type="ECO:0000256" key="3">
    <source>
        <dbReference type="ARBA" id="ARBA00022729"/>
    </source>
</evidence>
<dbReference type="InterPro" id="IPR013785">
    <property type="entry name" value="Aldolase_TIM"/>
</dbReference>
<keyword evidence="4" id="KW-0378">Hydrolase</keyword>
<dbReference type="InterPro" id="IPR049161">
    <property type="entry name" value="GH59_cat"/>
</dbReference>
<evidence type="ECO:0000256" key="5">
    <source>
        <dbReference type="ARBA" id="ARBA00022919"/>
    </source>
</evidence>
<dbReference type="EC" id="3.2.1.46" evidence="2"/>
<evidence type="ECO:0000313" key="16">
    <source>
        <dbReference type="EMBL" id="CAE8727140.1"/>
    </source>
</evidence>
<dbReference type="InterPro" id="IPR035992">
    <property type="entry name" value="Ricin_B-like_lectins"/>
</dbReference>
<keyword evidence="9" id="KW-0325">Glycoprotein</keyword>
<dbReference type="AlphaFoldDB" id="A0A813LCZ5"/>
<dbReference type="PROSITE" id="PS50231">
    <property type="entry name" value="RICIN_B_LECTIN"/>
    <property type="match status" value="1"/>
</dbReference>
<keyword evidence="5" id="KW-0746">Sphingolipid metabolism</keyword>